<organism evidence="7 8">
    <name type="scientific">Candidatus Anaerobiospirillum pullicola</name>
    <dbReference type="NCBI Taxonomy" id="2838451"/>
    <lineage>
        <taxon>Bacteria</taxon>
        <taxon>Pseudomonadati</taxon>
        <taxon>Pseudomonadota</taxon>
        <taxon>Gammaproteobacteria</taxon>
        <taxon>Aeromonadales</taxon>
        <taxon>Succinivibrionaceae</taxon>
        <taxon>Anaerobiospirillum</taxon>
    </lineage>
</organism>
<evidence type="ECO:0000313" key="7">
    <source>
        <dbReference type="EMBL" id="MBU3844588.1"/>
    </source>
</evidence>
<keyword evidence="6" id="KW-0814">Transposable element</keyword>
<dbReference type="EMBL" id="JAHLFE010000140">
    <property type="protein sequence ID" value="MBU3844588.1"/>
    <property type="molecule type" value="Genomic_DNA"/>
</dbReference>
<protein>
    <recommendedName>
        <fullName evidence="6">Mutator family transposase</fullName>
    </recommendedName>
</protein>
<keyword evidence="4 6" id="KW-0238">DNA-binding</keyword>
<reference evidence="7" key="1">
    <citation type="journal article" date="2021" name="PeerJ">
        <title>Extensive microbial diversity within the chicken gut microbiome revealed by metagenomics and culture.</title>
        <authorList>
            <person name="Gilroy R."/>
            <person name="Ravi A."/>
            <person name="Getino M."/>
            <person name="Pursley I."/>
            <person name="Horton D.L."/>
            <person name="Alikhan N.F."/>
            <person name="Baker D."/>
            <person name="Gharbi K."/>
            <person name="Hall N."/>
            <person name="Watson M."/>
            <person name="Adriaenssens E.M."/>
            <person name="Foster-Nyarko E."/>
            <person name="Jarju S."/>
            <person name="Secka A."/>
            <person name="Antonio M."/>
            <person name="Oren A."/>
            <person name="Chaudhuri R.R."/>
            <person name="La Ragione R."/>
            <person name="Hildebrand F."/>
            <person name="Pallen M.J."/>
        </authorList>
    </citation>
    <scope>NUCLEOTIDE SEQUENCE</scope>
    <source>
        <strain evidence="7">378</strain>
    </source>
</reference>
<evidence type="ECO:0000256" key="1">
    <source>
        <dbReference type="ARBA" id="ARBA00002190"/>
    </source>
</evidence>
<evidence type="ECO:0000256" key="2">
    <source>
        <dbReference type="ARBA" id="ARBA00010961"/>
    </source>
</evidence>
<evidence type="ECO:0000313" key="8">
    <source>
        <dbReference type="Proteomes" id="UP000733611"/>
    </source>
</evidence>
<evidence type="ECO:0000256" key="5">
    <source>
        <dbReference type="ARBA" id="ARBA00023172"/>
    </source>
</evidence>
<evidence type="ECO:0000256" key="6">
    <source>
        <dbReference type="RuleBase" id="RU365089"/>
    </source>
</evidence>
<dbReference type="GO" id="GO:0003677">
    <property type="term" value="F:DNA binding"/>
    <property type="evidence" value="ECO:0007669"/>
    <property type="project" value="UniProtKB-UniRule"/>
</dbReference>
<dbReference type="PANTHER" id="PTHR33217">
    <property type="entry name" value="TRANSPOSASE FOR INSERTION SEQUENCE ELEMENT IS1081"/>
    <property type="match status" value="1"/>
</dbReference>
<dbReference type="Pfam" id="PF00872">
    <property type="entry name" value="Transposase_mut"/>
    <property type="match status" value="1"/>
</dbReference>
<comment type="similarity">
    <text evidence="2 6">Belongs to the transposase mutator family.</text>
</comment>
<dbReference type="NCBIfam" id="NF033543">
    <property type="entry name" value="transpos_IS256"/>
    <property type="match status" value="1"/>
</dbReference>
<comment type="caution">
    <text evidence="7">The sequence shown here is derived from an EMBL/GenBank/DDBJ whole genome shotgun (WGS) entry which is preliminary data.</text>
</comment>
<dbReference type="Proteomes" id="UP000733611">
    <property type="component" value="Unassembled WGS sequence"/>
</dbReference>
<proteinExistence type="inferred from homology"/>
<comment type="function">
    <text evidence="1 6">Required for the transposition of the insertion element.</text>
</comment>
<evidence type="ECO:0000256" key="3">
    <source>
        <dbReference type="ARBA" id="ARBA00022578"/>
    </source>
</evidence>
<sequence>MARKEGNIPTRDELEQMLAQQVGQTFLDQLQQHRQLFPHTQLHLDLPTDLGTAVLSKLLTMLMCAEMDAFLGYDRYVHTTSGQAPERNYRNGFYWREVITNNGPLKVAYPRDRLGKFASVILPKGVRDISHLQDKLLELAALGSSTRKMSIIVRSLLGVQVSHEYVHRVLERFVQQVRLWQQSNLSGRSFPFLFLDCTFIPIRDAANTAIKRPLYVVMGIDDTGHKAILDFDFLGNKETLDGWKQMLNRLCARGLTAPYFVCSDGVVGLNKVIASFFPQAHHQRCIVHLVRNSLDYITNQQRAAWCQDLKAVYRAADEDSAREALASLEHKWQGTATPAVALIKMRFNSTILPLLSLPPHIRQVVYTTNAIEAVNSSLQNVLPQGSFKSTGSVLSMLYLRVCKVLEPRWLTPEADWELIATELQQIDPNFHKGVDST</sequence>
<dbReference type="PANTHER" id="PTHR33217:SF8">
    <property type="entry name" value="MUTATOR FAMILY TRANSPOSASE"/>
    <property type="match status" value="1"/>
</dbReference>
<reference evidence="7" key="2">
    <citation type="submission" date="2021-04" db="EMBL/GenBank/DDBJ databases">
        <authorList>
            <person name="Gilroy R."/>
        </authorList>
    </citation>
    <scope>NUCLEOTIDE SEQUENCE</scope>
    <source>
        <strain evidence="7">378</strain>
    </source>
</reference>
<evidence type="ECO:0000256" key="4">
    <source>
        <dbReference type="ARBA" id="ARBA00023125"/>
    </source>
</evidence>
<dbReference type="InterPro" id="IPR001207">
    <property type="entry name" value="Transposase_mutator"/>
</dbReference>
<accession>A0A948WZA8</accession>
<name>A0A948WZA8_9GAMM</name>
<keyword evidence="3 6" id="KW-0815">Transposition</keyword>
<dbReference type="GO" id="GO:0006313">
    <property type="term" value="P:DNA transposition"/>
    <property type="evidence" value="ECO:0007669"/>
    <property type="project" value="UniProtKB-UniRule"/>
</dbReference>
<keyword evidence="5 6" id="KW-0233">DNA recombination</keyword>
<dbReference type="AlphaFoldDB" id="A0A948WZA8"/>
<dbReference type="GO" id="GO:0004803">
    <property type="term" value="F:transposase activity"/>
    <property type="evidence" value="ECO:0007669"/>
    <property type="project" value="UniProtKB-UniRule"/>
</dbReference>
<gene>
    <name evidence="7" type="ORF">H9847_06955</name>
</gene>